<dbReference type="Gene3D" id="2.40.30.170">
    <property type="match status" value="1"/>
</dbReference>
<evidence type="ECO:0000313" key="9">
    <source>
        <dbReference type="Proteomes" id="UP000712673"/>
    </source>
</evidence>
<dbReference type="GO" id="GO:0016020">
    <property type="term" value="C:membrane"/>
    <property type="evidence" value="ECO:0007669"/>
    <property type="project" value="InterPro"/>
</dbReference>
<accession>A0A937W896</accession>
<organism evidence="8 9">
    <name type="scientific">Tectimicrobiota bacterium</name>
    <dbReference type="NCBI Taxonomy" id="2528274"/>
    <lineage>
        <taxon>Bacteria</taxon>
        <taxon>Pseudomonadati</taxon>
        <taxon>Nitrospinota/Tectimicrobiota group</taxon>
        <taxon>Candidatus Tectimicrobiota</taxon>
    </lineage>
</organism>
<evidence type="ECO:0000256" key="3">
    <source>
        <dbReference type="ARBA" id="ARBA00023054"/>
    </source>
</evidence>
<dbReference type="Pfam" id="PF25917">
    <property type="entry name" value="BSH_RND"/>
    <property type="match status" value="1"/>
</dbReference>
<dbReference type="EMBL" id="VGLS01001146">
    <property type="protein sequence ID" value="MBM3227005.1"/>
    <property type="molecule type" value="Genomic_DNA"/>
</dbReference>
<dbReference type="InterPro" id="IPR058625">
    <property type="entry name" value="MdtA-like_BSH"/>
</dbReference>
<dbReference type="SUPFAM" id="SSF111369">
    <property type="entry name" value="HlyD-like secretion proteins"/>
    <property type="match status" value="2"/>
</dbReference>
<dbReference type="PANTHER" id="PTHR32347:SF14">
    <property type="entry name" value="EFFLUX SYSTEM COMPONENT YKNX-RELATED"/>
    <property type="match status" value="1"/>
</dbReference>
<feature type="region of interest" description="Disordered" evidence="5">
    <location>
        <begin position="373"/>
        <end position="400"/>
    </location>
</feature>
<dbReference type="AlphaFoldDB" id="A0A937W896"/>
<dbReference type="Gene3D" id="1.10.287.470">
    <property type="entry name" value="Helix hairpin bin"/>
    <property type="match status" value="2"/>
</dbReference>
<comment type="subcellular location">
    <subcellularLocation>
        <location evidence="1">Cell envelope</location>
    </subcellularLocation>
</comment>
<dbReference type="GO" id="GO:0030313">
    <property type="term" value="C:cell envelope"/>
    <property type="evidence" value="ECO:0007669"/>
    <property type="project" value="UniProtKB-SubCell"/>
</dbReference>
<name>A0A937W896_UNCTE</name>
<dbReference type="NCBIfam" id="TIGR01730">
    <property type="entry name" value="RND_mfp"/>
    <property type="match status" value="1"/>
</dbReference>
<dbReference type="InterPro" id="IPR050465">
    <property type="entry name" value="UPF0194_transport"/>
</dbReference>
<comment type="caution">
    <text evidence="8">The sequence shown here is derived from an EMBL/GenBank/DDBJ whole genome shotgun (WGS) entry which is preliminary data.</text>
</comment>
<dbReference type="Proteomes" id="UP000712673">
    <property type="component" value="Unassembled WGS sequence"/>
</dbReference>
<feature type="coiled-coil region" evidence="4">
    <location>
        <begin position="114"/>
        <end position="148"/>
    </location>
</feature>
<evidence type="ECO:0000256" key="4">
    <source>
        <dbReference type="SAM" id="Coils"/>
    </source>
</evidence>
<dbReference type="Gene3D" id="2.40.50.100">
    <property type="match status" value="2"/>
</dbReference>
<reference evidence="8" key="1">
    <citation type="submission" date="2019-03" db="EMBL/GenBank/DDBJ databases">
        <title>Lake Tanganyika Metagenome-Assembled Genomes (MAGs).</title>
        <authorList>
            <person name="Tran P."/>
        </authorList>
    </citation>
    <scope>NUCLEOTIDE SEQUENCE</scope>
    <source>
        <strain evidence="8">K_DeepCast_65m_m2_066</strain>
    </source>
</reference>
<protein>
    <submittedName>
        <fullName evidence="8">Efflux RND transporter periplasmic adaptor subunit</fullName>
    </submittedName>
</protein>
<gene>
    <name evidence="8" type="ORF">FJZ47_24830</name>
</gene>
<dbReference type="PANTHER" id="PTHR32347">
    <property type="entry name" value="EFFLUX SYSTEM COMPONENT YKNX-RELATED"/>
    <property type="match status" value="1"/>
</dbReference>
<sequence length="554" mass="59538">MWRKLIWSVLSVLVLGGAAAGGYVYYQDMQQPPRYMTAAIERGAITTTVNATGTVNAVTTVQVGTQVSGTIQKLFADFNSVVQANDIVAQIDPALFETKVAQARANLANVTAAVQVAQATVDNTRAAIETARANAESARANVEKSRVAVLDARRILVRNKELMRRALIPQNDVDTAQTTHDAAVSQLKISDAQQESAAGQLKSALAQTRLAEAQYVAALAQVEQSKAALQAAELDLQHTTIRAPVNGIVVSRNVDVGQTVAASLQAPTLFLIAQDLTQMQVDTNVSEADIGRIQVGQTATFTVDAYPTITFSGQVRQVRNAPMTVQNVVTYNAVVAVANAELRLKPGMTANVSFVIAERRDIVKVPNAALRFQPDGAAPPEASAPPSGAPQGGSGGGAARSQELLQRLTQELALTPEQQSRVSEIFQKAGQRFRALREEESEERRRTMRREIQNQSRMQIRDILTPEQRPKYEAMSQAREEAQAQARPGRVWIVGANGVPEPRPLTLGITNDTHTEVMTGDLSAGQHVITGMQAPTKAATRTTLPGFGTGPRAF</sequence>
<dbReference type="Gene3D" id="2.40.420.20">
    <property type="match status" value="1"/>
</dbReference>
<proteinExistence type="inferred from homology"/>
<evidence type="ECO:0000256" key="1">
    <source>
        <dbReference type="ARBA" id="ARBA00004196"/>
    </source>
</evidence>
<dbReference type="GO" id="GO:0022857">
    <property type="term" value="F:transmembrane transporter activity"/>
    <property type="evidence" value="ECO:0007669"/>
    <property type="project" value="InterPro"/>
</dbReference>
<evidence type="ECO:0000256" key="5">
    <source>
        <dbReference type="SAM" id="MobiDB-lite"/>
    </source>
</evidence>
<evidence type="ECO:0000259" key="6">
    <source>
        <dbReference type="Pfam" id="PF25917"/>
    </source>
</evidence>
<evidence type="ECO:0000259" key="7">
    <source>
        <dbReference type="Pfam" id="PF25954"/>
    </source>
</evidence>
<evidence type="ECO:0000256" key="2">
    <source>
        <dbReference type="ARBA" id="ARBA00009477"/>
    </source>
</evidence>
<dbReference type="InterPro" id="IPR058792">
    <property type="entry name" value="Beta-barrel_RND_2"/>
</dbReference>
<comment type="similarity">
    <text evidence="2">Belongs to the membrane fusion protein (MFP) (TC 8.A.1) family.</text>
</comment>
<feature type="domain" description="CusB-like beta-barrel" evidence="7">
    <location>
        <begin position="282"/>
        <end position="354"/>
    </location>
</feature>
<dbReference type="InterPro" id="IPR006143">
    <property type="entry name" value="RND_pump_MFP"/>
</dbReference>
<feature type="domain" description="Multidrug resistance protein MdtA-like barrel-sandwich hybrid" evidence="6">
    <location>
        <begin position="60"/>
        <end position="268"/>
    </location>
</feature>
<feature type="compositionally biased region" description="Low complexity" evidence="5">
    <location>
        <begin position="376"/>
        <end position="386"/>
    </location>
</feature>
<dbReference type="Pfam" id="PF25954">
    <property type="entry name" value="Beta-barrel_RND_2"/>
    <property type="match status" value="1"/>
</dbReference>
<keyword evidence="3 4" id="KW-0175">Coiled coil</keyword>
<evidence type="ECO:0000313" key="8">
    <source>
        <dbReference type="EMBL" id="MBM3227005.1"/>
    </source>
</evidence>